<keyword evidence="1" id="KW-1185">Reference proteome</keyword>
<organism evidence="1 2">
    <name type="scientific">Castor canadensis</name>
    <name type="common">American beaver</name>
    <dbReference type="NCBI Taxonomy" id="51338"/>
    <lineage>
        <taxon>Eukaryota</taxon>
        <taxon>Metazoa</taxon>
        <taxon>Chordata</taxon>
        <taxon>Craniata</taxon>
        <taxon>Vertebrata</taxon>
        <taxon>Euteleostomi</taxon>
        <taxon>Mammalia</taxon>
        <taxon>Eutheria</taxon>
        <taxon>Euarchontoglires</taxon>
        <taxon>Glires</taxon>
        <taxon>Rodentia</taxon>
        <taxon>Castorimorpha</taxon>
        <taxon>Castoridae</taxon>
        <taxon>Castor</taxon>
    </lineage>
</organism>
<dbReference type="RefSeq" id="XP_073910520.1">
    <property type="nucleotide sequence ID" value="XM_074054419.1"/>
</dbReference>
<evidence type="ECO:0000313" key="1">
    <source>
        <dbReference type="Proteomes" id="UP001732720"/>
    </source>
</evidence>
<accession>A0AC58L043</accession>
<name>A0AC58L043_CASCN</name>
<reference evidence="2" key="1">
    <citation type="submission" date="2025-08" db="UniProtKB">
        <authorList>
            <consortium name="RefSeq"/>
        </authorList>
    </citation>
    <scope>IDENTIFICATION</scope>
</reference>
<gene>
    <name evidence="2" type="primary">Prr22</name>
</gene>
<dbReference type="Proteomes" id="UP001732720">
    <property type="component" value="Chromosome 14"/>
</dbReference>
<protein>
    <submittedName>
        <fullName evidence="2">Proline-rich protein 22 isoform X1</fullName>
    </submittedName>
</protein>
<proteinExistence type="predicted"/>
<sequence length="433" mass="45123">MPPGLPRPACPSMQHPKPFYPSTASQEGLSAQGLESTEGPTPAGPEPLPAVASSNRPCQPPNPEKEVFPAPPAGLPSGSPHRPPPTGFQMAPCGCFFDPRIYRIEWATPDFGQAPLYRLAVAGGPASPGGYVLETQPYLKAPGPPLPDPHYQPAPGGPQYVMPYFPPEGPGPGPLGFRGDGGPPGFVEMLKDSLMPPPAPKDSKPALPLITYGHLKGRIHQSQGPQVAAWPVEPLAFPAKELQGGGRAGPSLQYPLGPSEPKVAEAEEANPLGTGEAKGPEAARAFVLPDKVLLEDAMRLFDCLPGGTEPQAALPDALPDSSGGGDDSTSNIRTLHLPDELLSFDYSVPEILDTVSNVDYFFNFKALDDEPRPCPGPSAMDVVAPALRSSTLGKKKATSSAKKGKPGGKAKQAAGLASAAPRGPGRPRELSPH</sequence>
<evidence type="ECO:0000313" key="2">
    <source>
        <dbReference type="RefSeq" id="XP_073910520.1"/>
    </source>
</evidence>